<proteinExistence type="predicted"/>
<dbReference type="OrthoDB" id="7846512at2"/>
<gene>
    <name evidence="1" type="ORF">GRI44_13820</name>
</gene>
<accession>A0A6L7GIR4</accession>
<dbReference type="EMBL" id="WTYU01000003">
    <property type="protein sequence ID" value="MXP15827.1"/>
    <property type="molecule type" value="Genomic_DNA"/>
</dbReference>
<protein>
    <recommendedName>
        <fullName evidence="3">HNH endonuclease</fullName>
    </recommendedName>
</protein>
<name>A0A6L7GIR4_9SPHN</name>
<sequence>MGNATKNICYRCGATGTSREHFPPKAFFPKGGGIQLKTVRSCQKHNNEKSDDDMYVLVQVCLNAASGDNLPKAIFNKSVLGALKRSPAFRAALNDGAEWMQNGSRRYKVDLQRMDAFFDSLCCARYFERYGKCFDPHDHEMNHIYLNFSSDDPEYQVDLDNARQWMASFFQAFADKFEHYKSAEIDEIVYGNQIADPGGHRASITIAHSFYGSFEVISLLTRKKHPFLAGSPIYDMP</sequence>
<dbReference type="AlphaFoldDB" id="A0A6L7GIR4"/>
<organism evidence="1 2">
    <name type="scientific">Allopontixanthobacter confluentis</name>
    <dbReference type="NCBI Taxonomy" id="1849021"/>
    <lineage>
        <taxon>Bacteria</taxon>
        <taxon>Pseudomonadati</taxon>
        <taxon>Pseudomonadota</taxon>
        <taxon>Alphaproteobacteria</taxon>
        <taxon>Sphingomonadales</taxon>
        <taxon>Erythrobacteraceae</taxon>
        <taxon>Allopontixanthobacter</taxon>
    </lineage>
</organism>
<keyword evidence="2" id="KW-1185">Reference proteome</keyword>
<reference evidence="1 2" key="1">
    <citation type="submission" date="2019-12" db="EMBL/GenBank/DDBJ databases">
        <title>Genomic-based taxomic classification of the family Erythrobacteraceae.</title>
        <authorList>
            <person name="Xu L."/>
        </authorList>
    </citation>
    <scope>NUCLEOTIDE SEQUENCE [LARGE SCALE GENOMIC DNA]</scope>
    <source>
        <strain evidence="1 2">KCTC 52259</strain>
    </source>
</reference>
<evidence type="ECO:0000313" key="1">
    <source>
        <dbReference type="EMBL" id="MXP15827.1"/>
    </source>
</evidence>
<evidence type="ECO:0000313" key="2">
    <source>
        <dbReference type="Proteomes" id="UP000473531"/>
    </source>
</evidence>
<comment type="caution">
    <text evidence="1">The sequence shown here is derived from an EMBL/GenBank/DDBJ whole genome shotgun (WGS) entry which is preliminary data.</text>
</comment>
<evidence type="ECO:0008006" key="3">
    <source>
        <dbReference type="Google" id="ProtNLM"/>
    </source>
</evidence>
<dbReference type="Proteomes" id="UP000473531">
    <property type="component" value="Unassembled WGS sequence"/>
</dbReference>